<evidence type="ECO:0000313" key="4">
    <source>
        <dbReference type="Proteomes" id="UP000037460"/>
    </source>
</evidence>
<sequence length="400" mass="42101">MSMSTLATTISRIERLSFQLDRERETFLRRVRQRIADAADPLSRLPSSDFAISKECAIAITGATEGIGLEAAAALATFGYATILCARDATKARAAVDYIKVKAGSGAVVATVDLDLSAFESVEQAAADIRAASERLGAPLGGLLLNAGVWPTERRMTADGLEVGFQVNHVSHFALAELLLPHMVADGARIVTTASSAHALADGLDLRRIEQPASDATVWDSSSAYGESKLANVLFARALAQRYPPTRLTSLAVHPGVVATSLFREFKPSAAQLPIPLPPIPLPPGGLGGPSFDSAVASAGKAILDNPAVGLVFKKPEDGCRTLVYALLAPGLPSGSYLSDMELTDVAPAAKDSAAADALWRWTEAWVGAKMSKAKLVSKAAVDPPAEGESWEPFLEQFRA</sequence>
<dbReference type="GO" id="GO:0016491">
    <property type="term" value="F:oxidoreductase activity"/>
    <property type="evidence" value="ECO:0007669"/>
    <property type="project" value="UniProtKB-KW"/>
</dbReference>
<name>A0A0M0JBK8_9EUKA</name>
<dbReference type="InterPro" id="IPR036291">
    <property type="entry name" value="NAD(P)-bd_dom_sf"/>
</dbReference>
<gene>
    <name evidence="3" type="ORF">Ctob_000870</name>
</gene>
<protein>
    <submittedName>
        <fullName evidence="3">Short-chain dehydrogenase reductase sdr</fullName>
    </submittedName>
</protein>
<accession>A0A0M0JBK8</accession>
<organism evidence="3 4">
    <name type="scientific">Chrysochromulina tobinii</name>
    <dbReference type="NCBI Taxonomy" id="1460289"/>
    <lineage>
        <taxon>Eukaryota</taxon>
        <taxon>Haptista</taxon>
        <taxon>Haptophyta</taxon>
        <taxon>Prymnesiophyceae</taxon>
        <taxon>Prymnesiales</taxon>
        <taxon>Chrysochromulinaceae</taxon>
        <taxon>Chrysochromulina</taxon>
    </lineage>
</organism>
<dbReference type="EMBL" id="JWZX01003158">
    <property type="protein sequence ID" value="KOO23762.1"/>
    <property type="molecule type" value="Genomic_DNA"/>
</dbReference>
<dbReference type="OrthoDB" id="191139at2759"/>
<dbReference type="Gene3D" id="3.40.50.720">
    <property type="entry name" value="NAD(P)-binding Rossmann-like Domain"/>
    <property type="match status" value="1"/>
</dbReference>
<dbReference type="Pfam" id="PF00106">
    <property type="entry name" value="adh_short"/>
    <property type="match status" value="1"/>
</dbReference>
<dbReference type="PRINTS" id="PR00081">
    <property type="entry name" value="GDHRDH"/>
</dbReference>
<evidence type="ECO:0000256" key="2">
    <source>
        <dbReference type="ARBA" id="ARBA00023002"/>
    </source>
</evidence>
<reference evidence="4" key="1">
    <citation type="journal article" date="2015" name="PLoS Genet.">
        <title>Genome Sequence and Transcriptome Analyses of Chrysochromulina tobin: Metabolic Tools for Enhanced Algal Fitness in the Prominent Order Prymnesiales (Haptophyceae).</title>
        <authorList>
            <person name="Hovde B.T."/>
            <person name="Deodato C.R."/>
            <person name="Hunsperger H.M."/>
            <person name="Ryken S.A."/>
            <person name="Yost W."/>
            <person name="Jha R.K."/>
            <person name="Patterson J."/>
            <person name="Monnat R.J. Jr."/>
            <person name="Barlow S.B."/>
            <person name="Starkenburg S.R."/>
            <person name="Cattolico R.A."/>
        </authorList>
    </citation>
    <scope>NUCLEOTIDE SEQUENCE</scope>
    <source>
        <strain evidence="4">CCMP291</strain>
    </source>
</reference>
<comment type="similarity">
    <text evidence="1">Belongs to the short-chain dehydrogenases/reductases (SDR) family.</text>
</comment>
<dbReference type="SUPFAM" id="SSF51735">
    <property type="entry name" value="NAD(P)-binding Rossmann-fold domains"/>
    <property type="match status" value="1"/>
</dbReference>
<dbReference type="PANTHER" id="PTHR24320:SF148">
    <property type="entry name" value="NAD(P)-BINDING ROSSMANN-FOLD SUPERFAMILY PROTEIN"/>
    <property type="match status" value="1"/>
</dbReference>
<dbReference type="PANTHER" id="PTHR24320">
    <property type="entry name" value="RETINOL DEHYDROGENASE"/>
    <property type="match status" value="1"/>
</dbReference>
<evidence type="ECO:0000313" key="3">
    <source>
        <dbReference type="EMBL" id="KOO23762.1"/>
    </source>
</evidence>
<dbReference type="InterPro" id="IPR002347">
    <property type="entry name" value="SDR_fam"/>
</dbReference>
<evidence type="ECO:0000256" key="1">
    <source>
        <dbReference type="ARBA" id="ARBA00006484"/>
    </source>
</evidence>
<proteinExistence type="inferred from homology"/>
<keyword evidence="2" id="KW-0560">Oxidoreductase</keyword>
<dbReference type="AlphaFoldDB" id="A0A0M0JBK8"/>
<dbReference type="Proteomes" id="UP000037460">
    <property type="component" value="Unassembled WGS sequence"/>
</dbReference>
<comment type="caution">
    <text evidence="3">The sequence shown here is derived from an EMBL/GenBank/DDBJ whole genome shotgun (WGS) entry which is preliminary data.</text>
</comment>
<keyword evidence="4" id="KW-1185">Reference proteome</keyword>